<proteinExistence type="predicted"/>
<feature type="compositionally biased region" description="Polar residues" evidence="1">
    <location>
        <begin position="161"/>
        <end position="170"/>
    </location>
</feature>
<comment type="caution">
    <text evidence="2">The sequence shown here is derived from an EMBL/GenBank/DDBJ whole genome shotgun (WGS) entry which is preliminary data.</text>
</comment>
<keyword evidence="3" id="KW-1185">Reference proteome</keyword>
<evidence type="ECO:0000256" key="1">
    <source>
        <dbReference type="SAM" id="MobiDB-lite"/>
    </source>
</evidence>
<feature type="compositionally biased region" description="Basic and acidic residues" evidence="1">
    <location>
        <begin position="104"/>
        <end position="119"/>
    </location>
</feature>
<gene>
    <name evidence="2" type="ORF">LTR16_007437</name>
</gene>
<feature type="compositionally biased region" description="Pro residues" evidence="1">
    <location>
        <begin position="60"/>
        <end position="70"/>
    </location>
</feature>
<sequence>MSSTGVLDVSQPPNQSQSYVVADSQQTASIVDSHAPESTSIVEDSYPNAQAARSPHTHLSPPPRLPPVSGLPPDTEIRQVSPPVAPLRARLQLRLEAISQESQHQQEERAQPTRPDSKSYTEASEIVLQSPASAAPPHNQASLDKPKRADKQDALTRKKQNQVSQMQNLSRLLDSDSDNGDEAQRRQNSPAKKIQPVASKTPQTTSRSIKLKDRLRQTAVQGPVVADTSTSAKAKSKSATLGKSPSKQTPLMSKDTAVKGSVKTKVKPASSSTARSKTDVSSERLQGLNTSTTTVEEKAVDAEDLEGEDIS</sequence>
<protein>
    <submittedName>
        <fullName evidence="2">Uncharacterized protein</fullName>
    </submittedName>
</protein>
<feature type="region of interest" description="Disordered" evidence="1">
    <location>
        <begin position="1"/>
        <end position="311"/>
    </location>
</feature>
<dbReference type="EMBL" id="JAVRRA010018001">
    <property type="protein sequence ID" value="KAK5192274.1"/>
    <property type="molecule type" value="Genomic_DNA"/>
</dbReference>
<accession>A0ABR0LL50</accession>
<feature type="compositionally biased region" description="Basic and acidic residues" evidence="1">
    <location>
        <begin position="144"/>
        <end position="156"/>
    </location>
</feature>
<feature type="compositionally biased region" description="Polar residues" evidence="1">
    <location>
        <begin position="283"/>
        <end position="294"/>
    </location>
</feature>
<feature type="compositionally biased region" description="Low complexity" evidence="1">
    <location>
        <begin position="228"/>
        <end position="240"/>
    </location>
</feature>
<feature type="compositionally biased region" description="Polar residues" evidence="1">
    <location>
        <begin position="241"/>
        <end position="251"/>
    </location>
</feature>
<feature type="compositionally biased region" description="Polar residues" evidence="1">
    <location>
        <begin position="198"/>
        <end position="208"/>
    </location>
</feature>
<organism evidence="2 3">
    <name type="scientific">Cryomyces antarcticus</name>
    <dbReference type="NCBI Taxonomy" id="329879"/>
    <lineage>
        <taxon>Eukaryota</taxon>
        <taxon>Fungi</taxon>
        <taxon>Dikarya</taxon>
        <taxon>Ascomycota</taxon>
        <taxon>Pezizomycotina</taxon>
        <taxon>Dothideomycetes</taxon>
        <taxon>Dothideomycetes incertae sedis</taxon>
        <taxon>Cryomyces</taxon>
    </lineage>
</organism>
<name>A0ABR0LL50_9PEZI</name>
<reference evidence="2 3" key="1">
    <citation type="submission" date="2023-08" db="EMBL/GenBank/DDBJ databases">
        <title>Black Yeasts Isolated from many extreme environments.</title>
        <authorList>
            <person name="Coleine C."/>
            <person name="Stajich J.E."/>
            <person name="Selbmann L."/>
        </authorList>
    </citation>
    <scope>NUCLEOTIDE SEQUENCE [LARGE SCALE GENOMIC DNA]</scope>
    <source>
        <strain evidence="2 3">CCFEE 536</strain>
    </source>
</reference>
<evidence type="ECO:0000313" key="3">
    <source>
        <dbReference type="Proteomes" id="UP001357485"/>
    </source>
</evidence>
<feature type="compositionally biased region" description="Polar residues" evidence="1">
    <location>
        <begin position="1"/>
        <end position="42"/>
    </location>
</feature>
<feature type="compositionally biased region" description="Acidic residues" evidence="1">
    <location>
        <begin position="302"/>
        <end position="311"/>
    </location>
</feature>
<feature type="non-terminal residue" evidence="2">
    <location>
        <position position="311"/>
    </location>
</feature>
<evidence type="ECO:0000313" key="2">
    <source>
        <dbReference type="EMBL" id="KAK5192274.1"/>
    </source>
</evidence>
<dbReference type="Proteomes" id="UP001357485">
    <property type="component" value="Unassembled WGS sequence"/>
</dbReference>